<keyword evidence="2" id="KW-0378">Hydrolase</keyword>
<dbReference type="InterPro" id="IPR000801">
    <property type="entry name" value="Esterase-like"/>
</dbReference>
<dbReference type="SUPFAM" id="SSF53474">
    <property type="entry name" value="alpha/beta-Hydrolases"/>
    <property type="match status" value="1"/>
</dbReference>
<dbReference type="PANTHER" id="PTHR48098">
    <property type="entry name" value="ENTEROCHELIN ESTERASE-RELATED"/>
    <property type="match status" value="1"/>
</dbReference>
<proteinExistence type="predicted"/>
<evidence type="ECO:0000313" key="2">
    <source>
        <dbReference type="EMBL" id="RDI48455.1"/>
    </source>
</evidence>
<dbReference type="InterPro" id="IPR029058">
    <property type="entry name" value="AB_hydrolase_fold"/>
</dbReference>
<gene>
    <name evidence="2" type="ORF">DFR68_108288</name>
</gene>
<dbReference type="EMBL" id="QQAZ01000008">
    <property type="protein sequence ID" value="RDI48455.1"/>
    <property type="molecule type" value="Genomic_DNA"/>
</dbReference>
<dbReference type="InterPro" id="IPR013207">
    <property type="entry name" value="LGFP"/>
</dbReference>
<dbReference type="STRING" id="1210089.GCA_001613165_04406"/>
<comment type="caution">
    <text evidence="2">The sequence shown here is derived from an EMBL/GenBank/DDBJ whole genome shotgun (WGS) entry which is preliminary data.</text>
</comment>
<name>A0A370GXN7_9NOCA</name>
<dbReference type="GO" id="GO:0016787">
    <property type="term" value="F:hydrolase activity"/>
    <property type="evidence" value="ECO:0007669"/>
    <property type="project" value="UniProtKB-KW"/>
</dbReference>
<sequence length="606" mass="64400">MAVLAAVVVLPLAAGYSAAITPAAAQPNANEAAAAAGATVQRAVWLSDRRVALWVNSPSMGTPVQVQLLLARDWNIRPEARFPLLFMLDGLRATDDESGWTKDAGAVDFYADKNVTVVLPVGGQSSFYSDWAQQNNGKNYKWETFLTKELPPLLESQWRATNVRGVEGLSMGGTAAMFLAGRNPDWVKYAASYSGFLTTTTLGMPQAIMFAMRDAGGFDANAMWGPPGTDEWKAHDPYALADKLKGTSLYVSAGSGTTGAFDSPSPDLPAISTNYAGMGLEILSRLTTQNFVGKLNQLQVPVQVSYRASGTHTWPYWDFEMRQSWPQAAAALGVDTAASGCETGGAIAGVAQANPWLGGCVTPEYQVAGGTAQDFRAGRVFWSSAAGAYPTAGTIGGLYQAAAGPAGPLGLPVGPETLLPDGRGRFQTFQRGSVYWTPQTGAQIVRGAILQEWGAQGFEHGPAGYPIAPELKTPNRDGVVQGFENGTMYFSEKTGAHRLQGLILGKYAQLGFENSALGFPTGEEVPLKDAGRGTTFEGGNIYWSPLSGTWAVRNGPIMDTWAQQGFENGRLGYPISDEFPVPGGVQQNFQTGFVVVRDGKPEVHGI</sequence>
<evidence type="ECO:0000313" key="3">
    <source>
        <dbReference type="Proteomes" id="UP000255355"/>
    </source>
</evidence>
<dbReference type="Gene3D" id="3.40.50.1820">
    <property type="entry name" value="alpha/beta hydrolase"/>
    <property type="match status" value="1"/>
</dbReference>
<evidence type="ECO:0000256" key="1">
    <source>
        <dbReference type="SAM" id="SignalP"/>
    </source>
</evidence>
<keyword evidence="1" id="KW-0732">Signal</keyword>
<protein>
    <submittedName>
        <fullName evidence="2">S-formylglutathione hydrolase FrmB</fullName>
    </submittedName>
</protein>
<dbReference type="Pfam" id="PF08310">
    <property type="entry name" value="LGFP"/>
    <property type="match status" value="4"/>
</dbReference>
<dbReference type="Proteomes" id="UP000255355">
    <property type="component" value="Unassembled WGS sequence"/>
</dbReference>
<dbReference type="InterPro" id="IPR050583">
    <property type="entry name" value="Mycobacterial_A85_antigen"/>
</dbReference>
<dbReference type="Pfam" id="PF00756">
    <property type="entry name" value="Esterase"/>
    <property type="match status" value="1"/>
</dbReference>
<organism evidence="2 3">
    <name type="scientific">Nocardia mexicana</name>
    <dbReference type="NCBI Taxonomy" id="279262"/>
    <lineage>
        <taxon>Bacteria</taxon>
        <taxon>Bacillati</taxon>
        <taxon>Actinomycetota</taxon>
        <taxon>Actinomycetes</taxon>
        <taxon>Mycobacteriales</taxon>
        <taxon>Nocardiaceae</taxon>
        <taxon>Nocardia</taxon>
    </lineage>
</organism>
<dbReference type="OrthoDB" id="4527292at2"/>
<reference evidence="2 3" key="1">
    <citation type="submission" date="2018-07" db="EMBL/GenBank/DDBJ databases">
        <title>Genomic Encyclopedia of Type Strains, Phase IV (KMG-IV): sequencing the most valuable type-strain genomes for metagenomic binning, comparative biology and taxonomic classification.</title>
        <authorList>
            <person name="Goeker M."/>
        </authorList>
    </citation>
    <scope>NUCLEOTIDE SEQUENCE [LARGE SCALE GENOMIC DNA]</scope>
    <source>
        <strain evidence="2 3">DSM 44952</strain>
    </source>
</reference>
<feature type="chain" id="PRO_5016704696" evidence="1">
    <location>
        <begin position="26"/>
        <end position="606"/>
    </location>
</feature>
<feature type="signal peptide" evidence="1">
    <location>
        <begin position="1"/>
        <end position="25"/>
    </location>
</feature>
<dbReference type="GO" id="GO:0016747">
    <property type="term" value="F:acyltransferase activity, transferring groups other than amino-acyl groups"/>
    <property type="evidence" value="ECO:0007669"/>
    <property type="project" value="TreeGrafter"/>
</dbReference>
<dbReference type="PANTHER" id="PTHR48098:SF1">
    <property type="entry name" value="DIACYLGLYCEROL ACYLTRANSFERASE_MYCOLYLTRANSFERASE AG85A"/>
    <property type="match status" value="1"/>
</dbReference>
<dbReference type="RefSeq" id="WP_068022647.1">
    <property type="nucleotide sequence ID" value="NZ_QQAZ01000008.1"/>
</dbReference>
<accession>A0A370GXN7</accession>
<dbReference type="AlphaFoldDB" id="A0A370GXN7"/>
<keyword evidence="3" id="KW-1185">Reference proteome</keyword>